<dbReference type="EMBL" id="LJAM02000005">
    <property type="protein sequence ID" value="RAP73039.1"/>
    <property type="molecule type" value="Genomic_DNA"/>
</dbReference>
<organism evidence="1 2">
    <name type="scientific">Candidatus Erwinia dacicola</name>
    <dbReference type="NCBI Taxonomy" id="252393"/>
    <lineage>
        <taxon>Bacteria</taxon>
        <taxon>Pseudomonadati</taxon>
        <taxon>Pseudomonadota</taxon>
        <taxon>Gammaproteobacteria</taxon>
        <taxon>Enterobacterales</taxon>
        <taxon>Erwiniaceae</taxon>
        <taxon>Erwinia</taxon>
    </lineage>
</organism>
<sequence>MAGGGNQLRGLDQMKKTKIERYHEDYVSQRRVERVVAVTPEAMEIESRAIERERRGHYRIAARLWLQCLDAAIGEVERARIAVRRQQCITKGNRTQHLDYSGIGCRGVVYD</sequence>
<protein>
    <submittedName>
        <fullName evidence="1">PerC transcriptional activator family protein</fullName>
    </submittedName>
</protein>
<evidence type="ECO:0000313" key="2">
    <source>
        <dbReference type="Proteomes" id="UP000244334"/>
    </source>
</evidence>
<reference evidence="1" key="1">
    <citation type="submission" date="2018-04" db="EMBL/GenBank/DDBJ databases">
        <title>Genomes of the Obligate Erwinia dacicola and Facultative Enterobacter sp. OLF Endosymbionts of the Olive Fruit fly, Bactrocera oleae.</title>
        <authorList>
            <person name="Estes A.M."/>
            <person name="Hearn D.J."/>
            <person name="Agarwal S."/>
            <person name="Pierson E.A."/>
            <person name="Dunning-Hotopp J.C."/>
        </authorList>
    </citation>
    <scope>NUCLEOTIDE SEQUENCE [LARGE SCALE GENOMIC DNA]</scope>
    <source>
        <strain evidence="1">Oroville</strain>
    </source>
</reference>
<dbReference type="Proteomes" id="UP000244334">
    <property type="component" value="Unassembled WGS sequence"/>
</dbReference>
<accession>A0A328TR54</accession>
<keyword evidence="2" id="KW-1185">Reference proteome</keyword>
<comment type="caution">
    <text evidence="1">The sequence shown here is derived from an EMBL/GenBank/DDBJ whole genome shotgun (WGS) entry which is preliminary data.</text>
</comment>
<dbReference type="Pfam" id="PF06069">
    <property type="entry name" value="PerC"/>
    <property type="match status" value="1"/>
</dbReference>
<proteinExistence type="predicted"/>
<evidence type="ECO:0000313" key="1">
    <source>
        <dbReference type="EMBL" id="RAP73039.1"/>
    </source>
</evidence>
<gene>
    <name evidence="1" type="ORF">ACZ87_00144</name>
</gene>
<name>A0A328TR54_9GAMM</name>
<dbReference type="AlphaFoldDB" id="A0A328TR54"/>
<dbReference type="InterPro" id="IPR024684">
    <property type="entry name" value="Tscrpt_act_PerC/SfV_Orf40"/>
</dbReference>